<evidence type="ECO:0000259" key="1">
    <source>
        <dbReference type="Pfam" id="PF01425"/>
    </source>
</evidence>
<keyword evidence="3" id="KW-1185">Reference proteome</keyword>
<dbReference type="InterPro" id="IPR023631">
    <property type="entry name" value="Amidase_dom"/>
</dbReference>
<dbReference type="Pfam" id="PF01425">
    <property type="entry name" value="Amidase"/>
    <property type="match status" value="1"/>
</dbReference>
<gene>
    <name evidence="2" type="ORF">OCV51_05020</name>
</gene>
<dbReference type="RefSeq" id="WP_059066661.1">
    <property type="nucleotide sequence ID" value="NZ_JAOQJX010000005.1"/>
</dbReference>
<proteinExistence type="predicted"/>
<evidence type="ECO:0000313" key="3">
    <source>
        <dbReference type="Proteomes" id="UP001652394"/>
    </source>
</evidence>
<dbReference type="InterPro" id="IPR036928">
    <property type="entry name" value="AS_sf"/>
</dbReference>
<accession>A0ABT2T9Q6</accession>
<evidence type="ECO:0000313" key="2">
    <source>
        <dbReference type="EMBL" id="MCU6747018.1"/>
    </source>
</evidence>
<name>A0ABT2T9Q6_9FIRM</name>
<protein>
    <submittedName>
        <fullName evidence="2">Amidase family protein</fullName>
    </submittedName>
</protein>
<dbReference type="EMBL" id="JAOQJX010000005">
    <property type="protein sequence ID" value="MCU6747018.1"/>
    <property type="molecule type" value="Genomic_DNA"/>
</dbReference>
<comment type="caution">
    <text evidence="2">The sequence shown here is derived from an EMBL/GenBank/DDBJ whole genome shotgun (WGS) entry which is preliminary data.</text>
</comment>
<dbReference type="Proteomes" id="UP001652394">
    <property type="component" value="Unassembled WGS sequence"/>
</dbReference>
<dbReference type="SUPFAM" id="SSF75304">
    <property type="entry name" value="Amidase signature (AS) enzymes"/>
    <property type="match status" value="1"/>
</dbReference>
<reference evidence="2 3" key="1">
    <citation type="journal article" date="2021" name="ISME Commun">
        <title>Automated analysis of genomic sequences facilitates high-throughput and comprehensive description of bacteria.</title>
        <authorList>
            <person name="Hitch T.C.A."/>
        </authorList>
    </citation>
    <scope>NUCLEOTIDE SEQUENCE [LARGE SCALE GENOMIC DNA]</scope>
    <source>
        <strain evidence="2 3">H2_18</strain>
    </source>
</reference>
<organism evidence="2 3">
    <name type="scientific">Faecalicatena acetigenes</name>
    <dbReference type="NCBI Taxonomy" id="2981790"/>
    <lineage>
        <taxon>Bacteria</taxon>
        <taxon>Bacillati</taxon>
        <taxon>Bacillota</taxon>
        <taxon>Clostridia</taxon>
        <taxon>Lachnospirales</taxon>
        <taxon>Lachnospiraceae</taxon>
        <taxon>Faecalicatena</taxon>
    </lineage>
</organism>
<feature type="domain" description="Amidase" evidence="1">
    <location>
        <begin position="87"/>
        <end position="136"/>
    </location>
</feature>
<sequence length="341" mass="37561">MEKEKTEAVIGAAKKTFLAIQNPYKTVEKVFPLAINAYQTGVPAYIGVKDHKSIPLHLIKTLEDTGKYALHTLDCNSLGGRAVDMCVRNPLTGNPMTGSSSGTALNVFYHMNDLGIGTDGGGSVLAPALSLQLFGFISSQIEKEEMEKFHRVSTDGLAFSPSVGLITREWELLKETVRTVLHLPEDKEKASCILASDKSTISWKEVQKISYPDLDSDRETLIRFLKDTLSQCDFMVSYEGPVDVRGMGDSIFGHFDPWTAKRQREAGKGLLRVANMVNADAVCIPGKELGCGWVLLCEGTPVKTKIMLEYAEKLVGGKDELLGRYFGNLDLYFDRGYGKFS</sequence>
<dbReference type="Gene3D" id="3.90.1300.10">
    <property type="entry name" value="Amidase signature (AS) domain"/>
    <property type="match status" value="1"/>
</dbReference>